<sequence>DSSRSGRGHAQPAKAGLLNPPKPTVAGPVKGEDRPQSTPAAASRPKDGLAGTPGRLPAALCGKFYPVVTTLGRLTALGSPEQTTAQLPPHCLVLTITCQEWQSPTVAKIAQPAEHPFRKQDVAGSTPARGSILMLY</sequence>
<feature type="region of interest" description="Disordered" evidence="1">
    <location>
        <begin position="1"/>
        <end position="56"/>
    </location>
</feature>
<organism evidence="2">
    <name type="scientific">marine sediment metagenome</name>
    <dbReference type="NCBI Taxonomy" id="412755"/>
    <lineage>
        <taxon>unclassified sequences</taxon>
        <taxon>metagenomes</taxon>
        <taxon>ecological metagenomes</taxon>
    </lineage>
</organism>
<dbReference type="AlphaFoldDB" id="A0A0F9BXD3"/>
<dbReference type="EMBL" id="LAZR01038815">
    <property type="protein sequence ID" value="KKL18577.1"/>
    <property type="molecule type" value="Genomic_DNA"/>
</dbReference>
<accession>A0A0F9BXD3</accession>
<gene>
    <name evidence="2" type="ORF">LCGC14_2474160</name>
</gene>
<proteinExistence type="predicted"/>
<protein>
    <submittedName>
        <fullName evidence="2">Uncharacterized protein</fullName>
    </submittedName>
</protein>
<evidence type="ECO:0000256" key="1">
    <source>
        <dbReference type="SAM" id="MobiDB-lite"/>
    </source>
</evidence>
<name>A0A0F9BXD3_9ZZZZ</name>
<feature type="non-terminal residue" evidence="2">
    <location>
        <position position="1"/>
    </location>
</feature>
<evidence type="ECO:0000313" key="2">
    <source>
        <dbReference type="EMBL" id="KKL18577.1"/>
    </source>
</evidence>
<comment type="caution">
    <text evidence="2">The sequence shown here is derived from an EMBL/GenBank/DDBJ whole genome shotgun (WGS) entry which is preliminary data.</text>
</comment>
<reference evidence="2" key="1">
    <citation type="journal article" date="2015" name="Nature">
        <title>Complex archaea that bridge the gap between prokaryotes and eukaryotes.</title>
        <authorList>
            <person name="Spang A."/>
            <person name="Saw J.H."/>
            <person name="Jorgensen S.L."/>
            <person name="Zaremba-Niedzwiedzka K."/>
            <person name="Martijn J."/>
            <person name="Lind A.E."/>
            <person name="van Eijk R."/>
            <person name="Schleper C."/>
            <person name="Guy L."/>
            <person name="Ettema T.J."/>
        </authorList>
    </citation>
    <scope>NUCLEOTIDE SEQUENCE</scope>
</reference>